<dbReference type="InterPro" id="IPR025178">
    <property type="entry name" value="Lnb_N"/>
</dbReference>
<evidence type="ECO:0000313" key="3">
    <source>
        <dbReference type="EMBL" id="SHH14500.1"/>
    </source>
</evidence>
<accession>A0A1M5QL87</accession>
<dbReference type="InterPro" id="IPR057162">
    <property type="entry name" value="DUF7840"/>
</dbReference>
<keyword evidence="4" id="KW-1185">Reference proteome</keyword>
<dbReference type="Proteomes" id="UP000199758">
    <property type="component" value="Unassembled WGS sequence"/>
</dbReference>
<dbReference type="EMBL" id="FQWZ01000006">
    <property type="protein sequence ID" value="SHH14500.1"/>
    <property type="molecule type" value="Genomic_DNA"/>
</dbReference>
<dbReference type="Pfam" id="PF13387">
    <property type="entry name" value="Lnb_N"/>
    <property type="match status" value="1"/>
</dbReference>
<organism evidence="3 4">
    <name type="scientific">Hydrocarboniphaga daqingensis</name>
    <dbReference type="NCBI Taxonomy" id="490188"/>
    <lineage>
        <taxon>Bacteria</taxon>
        <taxon>Pseudomonadati</taxon>
        <taxon>Pseudomonadota</taxon>
        <taxon>Gammaproteobacteria</taxon>
        <taxon>Nevskiales</taxon>
        <taxon>Nevskiaceae</taxon>
        <taxon>Hydrocarboniphaga</taxon>
    </lineage>
</organism>
<sequence length="612" mass="66986">MASCCTQRRRSNRLLFVWIGAHAAGLFAVALLLFAPTTHAQQDMPTPVAGLATDARWLALLHSDGTRSGLTGSGLLLIEPFQGSHAELVATWQLLYADDDASNSESRCRYPARYLLIEEAIHGPTPIDPLAHCASLIDFIERAPMDRLQLAFAGENLLSASSMMGHTMLVLEGRNRDGVVASHAVSFFTVIDSINLPRVIFESLITGKPGYFTLTPYAEKRDHYVNVEARNLWRLTLAASGAARRRLQAHLHELRTAKLRYDFDSFNCATLTANLLRVAFPDTRFDGAMWTTPLDIMQAAAMAGLIESIDADLAPAWEYRMLRRQRADLDRTAKATASQRRHLELQLDASVADYQASTGQLDAAHWAARMAAIQAQQPPSTEPPIPVDARLAPYNAPQDSQWRGGAGYDGQQSLISVGFLAAGHRLIDSSSHTFGEYDLRIGDIDIDCALRDSHCRLQQLTIYSVASLLPYDRVVGGSSWNLALGAEPQVDDDGAWRTVPSLSGGLGHSLMLSRSVQLFAQGRGGVGYHLGRAFLYGGPVVGGVLSVGNSAKLIATWQRDANPLGQHHHVDQIRIQSLYRLNRLTGIVLEGRILPGRGHDASRSVLSVVRYF</sequence>
<name>A0A1M5QL87_9GAMM</name>
<dbReference type="AlphaFoldDB" id="A0A1M5QL87"/>
<dbReference type="Pfam" id="PF25222">
    <property type="entry name" value="DUF7840"/>
    <property type="match status" value="1"/>
</dbReference>
<reference evidence="3 4" key="1">
    <citation type="submission" date="2016-11" db="EMBL/GenBank/DDBJ databases">
        <authorList>
            <person name="Jaros S."/>
            <person name="Januszkiewicz K."/>
            <person name="Wedrychowicz H."/>
        </authorList>
    </citation>
    <scope>NUCLEOTIDE SEQUENCE [LARGE SCALE GENOMIC DNA]</scope>
    <source>
        <strain evidence="3 4">CGMCC 1.7049</strain>
    </source>
</reference>
<feature type="domain" description="DUF7840" evidence="2">
    <location>
        <begin position="395"/>
        <end position="611"/>
    </location>
</feature>
<dbReference type="OrthoDB" id="9759948at2"/>
<evidence type="ECO:0000259" key="2">
    <source>
        <dbReference type="Pfam" id="PF25222"/>
    </source>
</evidence>
<proteinExistence type="predicted"/>
<protein>
    <submittedName>
        <fullName evidence="3">Uncharacterized protein</fullName>
    </submittedName>
</protein>
<gene>
    <name evidence="3" type="ORF">SAMN04488068_2674</name>
</gene>
<evidence type="ECO:0000259" key="1">
    <source>
        <dbReference type="Pfam" id="PF13387"/>
    </source>
</evidence>
<feature type="domain" description="Lnb N-terminal periplasmic" evidence="1">
    <location>
        <begin position="141"/>
        <end position="297"/>
    </location>
</feature>
<evidence type="ECO:0000313" key="4">
    <source>
        <dbReference type="Proteomes" id="UP000199758"/>
    </source>
</evidence>
<dbReference type="STRING" id="490188.SAMN04488068_2674"/>